<dbReference type="EMBL" id="JAPFFJ010000013">
    <property type="protein sequence ID" value="KAJ6414253.1"/>
    <property type="molecule type" value="Genomic_DNA"/>
</dbReference>
<reference evidence="1 2" key="1">
    <citation type="journal article" date="2023" name="Int. J. Mol. Sci.">
        <title>De Novo Assembly and Annotation of 11 Diverse Shrub Willow (Salix) Genomes Reveals Novel Gene Organization in Sex-Linked Regions.</title>
        <authorList>
            <person name="Hyden B."/>
            <person name="Feng K."/>
            <person name="Yates T.B."/>
            <person name="Jawdy S."/>
            <person name="Cereghino C."/>
            <person name="Smart L.B."/>
            <person name="Muchero W."/>
        </authorList>
    </citation>
    <scope>NUCLEOTIDE SEQUENCE [LARGE SCALE GENOMIC DNA]</scope>
    <source>
        <tissue evidence="1">Shoot tip</tissue>
    </source>
</reference>
<evidence type="ECO:0000313" key="2">
    <source>
        <dbReference type="Proteomes" id="UP001162972"/>
    </source>
</evidence>
<dbReference type="AlphaFoldDB" id="A0AAD6P305"/>
<sequence>MYMHGIEISGDCQDRTRNIESSCPELPPGLIMWKDSESTDPTTRSKLARKYMSRSPASLAPATGKTPAPTETDCMCFSTATSLTLICLLTAKPTFLPLQYMDHTGTLKREQRSFWLSTRLGWQHPSAMRSNPCCISFAR</sequence>
<protein>
    <submittedName>
        <fullName evidence="1">Uncharacterized protein</fullName>
    </submittedName>
</protein>
<proteinExistence type="predicted"/>
<dbReference type="Proteomes" id="UP001162972">
    <property type="component" value="Chromosome 5"/>
</dbReference>
<keyword evidence="2" id="KW-1185">Reference proteome</keyword>
<name>A0AAD6P305_9ROSI</name>
<gene>
    <name evidence="1" type="ORF">OIU84_006967</name>
</gene>
<organism evidence="1 2">
    <name type="scientific">Salix udensis</name>
    <dbReference type="NCBI Taxonomy" id="889485"/>
    <lineage>
        <taxon>Eukaryota</taxon>
        <taxon>Viridiplantae</taxon>
        <taxon>Streptophyta</taxon>
        <taxon>Embryophyta</taxon>
        <taxon>Tracheophyta</taxon>
        <taxon>Spermatophyta</taxon>
        <taxon>Magnoliopsida</taxon>
        <taxon>eudicotyledons</taxon>
        <taxon>Gunneridae</taxon>
        <taxon>Pentapetalae</taxon>
        <taxon>rosids</taxon>
        <taxon>fabids</taxon>
        <taxon>Malpighiales</taxon>
        <taxon>Salicaceae</taxon>
        <taxon>Saliceae</taxon>
        <taxon>Salix</taxon>
    </lineage>
</organism>
<accession>A0AAD6P305</accession>
<comment type="caution">
    <text evidence="1">The sequence shown here is derived from an EMBL/GenBank/DDBJ whole genome shotgun (WGS) entry which is preliminary data.</text>
</comment>
<evidence type="ECO:0000313" key="1">
    <source>
        <dbReference type="EMBL" id="KAJ6414253.1"/>
    </source>
</evidence>